<dbReference type="AlphaFoldDB" id="A0A316E4I0"/>
<keyword evidence="1" id="KW-1133">Transmembrane helix</keyword>
<evidence type="ECO:0000313" key="3">
    <source>
        <dbReference type="Proteomes" id="UP000245667"/>
    </source>
</evidence>
<name>A0A316E4I0_9FLAO</name>
<feature type="transmembrane region" description="Helical" evidence="1">
    <location>
        <begin position="33"/>
        <end position="52"/>
    </location>
</feature>
<comment type="caution">
    <text evidence="2">The sequence shown here is derived from an EMBL/GenBank/DDBJ whole genome shotgun (WGS) entry which is preliminary data.</text>
</comment>
<dbReference type="Proteomes" id="UP000245667">
    <property type="component" value="Unassembled WGS sequence"/>
</dbReference>
<proteinExistence type="predicted"/>
<accession>A0A316E4I0</accession>
<keyword evidence="1" id="KW-0812">Transmembrane</keyword>
<gene>
    <name evidence="2" type="ORF">LX92_00040</name>
</gene>
<reference evidence="2 3" key="1">
    <citation type="submission" date="2018-05" db="EMBL/GenBank/DDBJ databases">
        <title>Genomic Encyclopedia of Archaeal and Bacterial Type Strains, Phase II (KMG-II): from individual species to whole genera.</title>
        <authorList>
            <person name="Goeker M."/>
        </authorList>
    </citation>
    <scope>NUCLEOTIDE SEQUENCE [LARGE SCALE GENOMIC DNA]</scope>
    <source>
        <strain evidence="2 3">DSM 23514</strain>
    </source>
</reference>
<evidence type="ECO:0000256" key="1">
    <source>
        <dbReference type="SAM" id="Phobius"/>
    </source>
</evidence>
<sequence length="64" mass="7760">MRYIGVSRWEYGVLVKSFFVWYKKSSPSSRRKTAHFILLNYFRPMVLFAYFANSLPESSFYILY</sequence>
<keyword evidence="1" id="KW-0472">Membrane</keyword>
<dbReference type="EMBL" id="QGGQ01000001">
    <property type="protein sequence ID" value="PWK25301.1"/>
    <property type="molecule type" value="Genomic_DNA"/>
</dbReference>
<organism evidence="2 3">
    <name type="scientific">Maribacter polysiphoniae</name>
    <dbReference type="NCBI Taxonomy" id="429344"/>
    <lineage>
        <taxon>Bacteria</taxon>
        <taxon>Pseudomonadati</taxon>
        <taxon>Bacteroidota</taxon>
        <taxon>Flavobacteriia</taxon>
        <taxon>Flavobacteriales</taxon>
        <taxon>Flavobacteriaceae</taxon>
        <taxon>Maribacter</taxon>
    </lineage>
</organism>
<evidence type="ECO:0000313" key="2">
    <source>
        <dbReference type="EMBL" id="PWK25301.1"/>
    </source>
</evidence>
<protein>
    <submittedName>
        <fullName evidence="2">Uncharacterized protein</fullName>
    </submittedName>
</protein>